<protein>
    <submittedName>
        <fullName evidence="6">Rhamnolipids biosynthesis 3-oxoacyl-[acyl-carrier-protein] reductase</fullName>
    </submittedName>
</protein>
<proteinExistence type="inferred from homology"/>
<dbReference type="PANTHER" id="PTHR43618">
    <property type="entry name" value="7-ALPHA-HYDROXYSTEROID DEHYDROGENASE"/>
    <property type="match status" value="1"/>
</dbReference>
<dbReference type="InterPro" id="IPR036291">
    <property type="entry name" value="NAD(P)-bd_dom_sf"/>
</dbReference>
<evidence type="ECO:0000256" key="3">
    <source>
        <dbReference type="ARBA" id="ARBA00023002"/>
    </source>
</evidence>
<keyword evidence="2" id="KW-0521">NADP</keyword>
<dbReference type="PRINTS" id="PR00080">
    <property type="entry name" value="SDRFAMILY"/>
</dbReference>
<accession>A0A4U6WZ83</accession>
<reference evidence="6 7" key="1">
    <citation type="journal article" date="2019" name="PLoS ONE">
        <title>Comparative genome analysis indicates high evolutionary potential of pathogenicity genes in Colletotrichum tanaceti.</title>
        <authorList>
            <person name="Lelwala R.V."/>
            <person name="Korhonen P.K."/>
            <person name="Young N.D."/>
            <person name="Scott J.B."/>
            <person name="Ades P.A."/>
            <person name="Gasser R.B."/>
            <person name="Taylor P.W.J."/>
        </authorList>
    </citation>
    <scope>NUCLEOTIDE SEQUENCE [LARGE SCALE GENOMIC DNA]</scope>
    <source>
        <strain evidence="6">BRIP57314</strain>
    </source>
</reference>
<dbReference type="EMBL" id="PJEX01001028">
    <property type="protein sequence ID" value="TKW48438.1"/>
    <property type="molecule type" value="Genomic_DNA"/>
</dbReference>
<evidence type="ECO:0000256" key="1">
    <source>
        <dbReference type="ARBA" id="ARBA00006484"/>
    </source>
</evidence>
<evidence type="ECO:0000256" key="2">
    <source>
        <dbReference type="ARBA" id="ARBA00022857"/>
    </source>
</evidence>
<keyword evidence="7" id="KW-1185">Reference proteome</keyword>
<evidence type="ECO:0000256" key="5">
    <source>
        <dbReference type="SAM" id="MobiDB-lite"/>
    </source>
</evidence>
<dbReference type="STRING" id="1306861.A0A4U6WZ83"/>
<dbReference type="InterPro" id="IPR052178">
    <property type="entry name" value="Sec_Metab_Biosynth_SDR"/>
</dbReference>
<evidence type="ECO:0000313" key="7">
    <source>
        <dbReference type="Proteomes" id="UP000310108"/>
    </source>
</evidence>
<dbReference type="InterPro" id="IPR020904">
    <property type="entry name" value="Sc_DH/Rdtase_CS"/>
</dbReference>
<dbReference type="CDD" id="cd05233">
    <property type="entry name" value="SDR_c"/>
    <property type="match status" value="1"/>
</dbReference>
<gene>
    <name evidence="6" type="primary">rhlG</name>
    <name evidence="6" type="ORF">CTA1_4972</name>
</gene>
<comment type="caution">
    <text evidence="6">The sequence shown here is derived from an EMBL/GenBank/DDBJ whole genome shotgun (WGS) entry which is preliminary data.</text>
</comment>
<feature type="compositionally biased region" description="Basic and acidic residues" evidence="5">
    <location>
        <begin position="308"/>
        <end position="328"/>
    </location>
</feature>
<dbReference type="OrthoDB" id="2898618at2759"/>
<dbReference type="SUPFAM" id="SSF51735">
    <property type="entry name" value="NAD(P)-binding Rossmann-fold domains"/>
    <property type="match status" value="1"/>
</dbReference>
<dbReference type="AlphaFoldDB" id="A0A4U6WZ83"/>
<keyword evidence="3" id="KW-0560">Oxidoreductase</keyword>
<comment type="similarity">
    <text evidence="1 4">Belongs to the short-chain dehydrogenases/reductases (SDR) family.</text>
</comment>
<evidence type="ECO:0000313" key="6">
    <source>
        <dbReference type="EMBL" id="TKW48438.1"/>
    </source>
</evidence>
<dbReference type="PANTHER" id="PTHR43618:SF4">
    <property type="entry name" value="SHORT CHAIN DEHYDROGENASE_REDUCTASE FAMILY (AFU_ORTHOLOGUE AFUA_7G04540)"/>
    <property type="match status" value="1"/>
</dbReference>
<dbReference type="Proteomes" id="UP000310108">
    <property type="component" value="Unassembled WGS sequence"/>
</dbReference>
<dbReference type="FunFam" id="3.40.50.720:FF:000084">
    <property type="entry name" value="Short-chain dehydrogenase reductase"/>
    <property type="match status" value="1"/>
</dbReference>
<dbReference type="InterPro" id="IPR002347">
    <property type="entry name" value="SDR_fam"/>
</dbReference>
<dbReference type="Pfam" id="PF00106">
    <property type="entry name" value="adh_short"/>
    <property type="match status" value="1"/>
</dbReference>
<dbReference type="Gene3D" id="3.40.50.720">
    <property type="entry name" value="NAD(P)-binding Rossmann-like Domain"/>
    <property type="match status" value="1"/>
</dbReference>
<feature type="region of interest" description="Disordered" evidence="5">
    <location>
        <begin position="304"/>
        <end position="335"/>
    </location>
</feature>
<name>A0A4U6WZ83_9PEZI</name>
<dbReference type="PROSITE" id="PS00061">
    <property type="entry name" value="ADH_SHORT"/>
    <property type="match status" value="1"/>
</dbReference>
<dbReference type="GO" id="GO:0016491">
    <property type="term" value="F:oxidoreductase activity"/>
    <property type="evidence" value="ECO:0007669"/>
    <property type="project" value="UniProtKB-KW"/>
</dbReference>
<dbReference type="PRINTS" id="PR00081">
    <property type="entry name" value="GDHRDH"/>
</dbReference>
<sequence length="371" mass="39784">MRSSAPNAMRLAARCGYKLRSPHTSRRLWTYNTLNLTNNFYTLDNTHATRRTFLSTTSTPINHLHTRTMSTDQKTAGPEGNALFTRGHLFDLTGKVALVTGGGTGIGLMATQALAANGARVYITSRNKEKLENAASTYGGDAVAGEIIPLVADVTSKADIDRLTKEIESREGCLDVLVNNAGVSSASVEVESESAADMKASLFDDGAADFADWTDTYRTNVAAVFYVAASFLPLLQKSTEKHGGWSGTVINISSISGMIKKSQHHFSYNASKAATIHVNRMLAEEVASNGIKVRVNSIAPGVFPSEMTTKEPADDRQKSAIPRDKYADKVPAGRPGKDEDMAATVLYFACNQYLNGQTLAVDGGYTLAAGL</sequence>
<evidence type="ECO:0000256" key="4">
    <source>
        <dbReference type="RuleBase" id="RU000363"/>
    </source>
</evidence>
<organism evidence="6 7">
    <name type="scientific">Colletotrichum tanaceti</name>
    <dbReference type="NCBI Taxonomy" id="1306861"/>
    <lineage>
        <taxon>Eukaryota</taxon>
        <taxon>Fungi</taxon>
        <taxon>Dikarya</taxon>
        <taxon>Ascomycota</taxon>
        <taxon>Pezizomycotina</taxon>
        <taxon>Sordariomycetes</taxon>
        <taxon>Hypocreomycetidae</taxon>
        <taxon>Glomerellales</taxon>
        <taxon>Glomerellaceae</taxon>
        <taxon>Colletotrichum</taxon>
        <taxon>Colletotrichum destructivum species complex</taxon>
    </lineage>
</organism>